<name>A0ABP1EUV9_9FLAO</name>
<comment type="caution">
    <text evidence="1">The sequence shown here is derived from an EMBL/GenBank/DDBJ whole genome shotgun (WGS) entry which is preliminary data.</text>
</comment>
<dbReference type="EMBL" id="CAXJIO010000004">
    <property type="protein sequence ID" value="CAL2101324.1"/>
    <property type="molecule type" value="Genomic_DNA"/>
</dbReference>
<dbReference type="Proteomes" id="UP001497527">
    <property type="component" value="Unassembled WGS sequence"/>
</dbReference>
<reference evidence="1 2" key="1">
    <citation type="submission" date="2024-05" db="EMBL/GenBank/DDBJ databases">
        <authorList>
            <person name="Duchaud E."/>
        </authorList>
    </citation>
    <scope>NUCLEOTIDE SEQUENCE [LARGE SCALE GENOMIC DNA]</scope>
    <source>
        <strain evidence="1">Ena-SAMPLE-TAB-13-05-2024-13:56:06:370-140308</strain>
    </source>
</reference>
<sequence>MIFSLTFLIFSFNSKENPVNKSVITKIQSNTNQLPSNTLLIIFLEGTSDSEKQTIRNCISSSFNYSLVGYSKCKSDANAELLVFNNTVVFPPTNGKNNDDDDDGLPPTMDLPTLNSVILNCGGHQIIAYSTVWGCGDLSPFSGI</sequence>
<organism evidence="1 2">
    <name type="scientific">Tenacibaculum polynesiense</name>
    <dbReference type="NCBI Taxonomy" id="3137857"/>
    <lineage>
        <taxon>Bacteria</taxon>
        <taxon>Pseudomonadati</taxon>
        <taxon>Bacteroidota</taxon>
        <taxon>Flavobacteriia</taxon>
        <taxon>Flavobacteriales</taxon>
        <taxon>Flavobacteriaceae</taxon>
        <taxon>Tenacibaculum</taxon>
    </lineage>
</organism>
<keyword evidence="2" id="KW-1185">Reference proteome</keyword>
<protein>
    <submittedName>
        <fullName evidence="1">Uncharacterized protein</fullName>
    </submittedName>
</protein>
<evidence type="ECO:0000313" key="1">
    <source>
        <dbReference type="EMBL" id="CAL2101324.1"/>
    </source>
</evidence>
<dbReference type="RefSeq" id="WP_348714097.1">
    <property type="nucleotide sequence ID" value="NZ_CAXJIO010000004.1"/>
</dbReference>
<evidence type="ECO:0000313" key="2">
    <source>
        <dbReference type="Proteomes" id="UP001497527"/>
    </source>
</evidence>
<accession>A0ABP1EUV9</accession>
<proteinExistence type="predicted"/>
<gene>
    <name evidence="1" type="ORF">T190423A01A_130004</name>
</gene>